<evidence type="ECO:0000256" key="1">
    <source>
        <dbReference type="SAM" id="MobiDB-lite"/>
    </source>
</evidence>
<dbReference type="Proteomes" id="UP000034753">
    <property type="component" value="Unassembled WGS sequence"/>
</dbReference>
<evidence type="ECO:0000256" key="2">
    <source>
        <dbReference type="SAM" id="SignalP"/>
    </source>
</evidence>
<dbReference type="EMBL" id="LCBN01000060">
    <property type="protein sequence ID" value="KKS11932.1"/>
    <property type="molecule type" value="Genomic_DNA"/>
</dbReference>
<comment type="caution">
    <text evidence="3">The sequence shown here is derived from an EMBL/GenBank/DDBJ whole genome shotgun (WGS) entry which is preliminary data.</text>
</comment>
<accession>A0A0G0WIR3</accession>
<feature type="region of interest" description="Disordered" evidence="1">
    <location>
        <begin position="129"/>
        <end position="174"/>
    </location>
</feature>
<reference evidence="3 4" key="1">
    <citation type="journal article" date="2015" name="Nature">
        <title>rRNA introns, odd ribosomes, and small enigmatic genomes across a large radiation of phyla.</title>
        <authorList>
            <person name="Brown C.T."/>
            <person name="Hug L.A."/>
            <person name="Thomas B.C."/>
            <person name="Sharon I."/>
            <person name="Castelle C.J."/>
            <person name="Singh A."/>
            <person name="Wilkins M.J."/>
            <person name="Williams K.H."/>
            <person name="Banfield J.F."/>
        </authorList>
    </citation>
    <scope>NUCLEOTIDE SEQUENCE [LARGE SCALE GENOMIC DNA]</scope>
</reference>
<keyword evidence="2" id="KW-0732">Signal</keyword>
<protein>
    <submittedName>
        <fullName evidence="3">Uncharacterized protein</fullName>
    </submittedName>
</protein>
<feature type="signal peptide" evidence="2">
    <location>
        <begin position="1"/>
        <end position="25"/>
    </location>
</feature>
<feature type="compositionally biased region" description="Polar residues" evidence="1">
    <location>
        <begin position="152"/>
        <end position="167"/>
    </location>
</feature>
<feature type="chain" id="PRO_5002535154" evidence="2">
    <location>
        <begin position="26"/>
        <end position="188"/>
    </location>
</feature>
<evidence type="ECO:0000313" key="3">
    <source>
        <dbReference type="EMBL" id="KKS11932.1"/>
    </source>
</evidence>
<sequence length="188" mass="18744">MNLKKLIVTGSAVALMLSSAAPAFAGSPDNVAIIKNNNTSASANSGMNTQDNLGGNTVVAGKGSGNIASVDSSGTRSMTTGSAKAKAKSVVVANVQVGCGCEEDNGTNGHGQGGNDNLAVVKRNNTSADANSGVNFQDNYENNTVKAGKGSGNNASVDESGSRTMNTGDAKAKAKSWVVVNSNVSSPF</sequence>
<evidence type="ECO:0000313" key="4">
    <source>
        <dbReference type="Proteomes" id="UP000034753"/>
    </source>
</evidence>
<feature type="compositionally biased region" description="Polar residues" evidence="1">
    <location>
        <begin position="129"/>
        <end position="145"/>
    </location>
</feature>
<proteinExistence type="predicted"/>
<organism evidence="3 4">
    <name type="scientific">Candidatus Daviesbacteria bacterium GW2011_GWB1_41_5</name>
    <dbReference type="NCBI Taxonomy" id="1618429"/>
    <lineage>
        <taxon>Bacteria</taxon>
        <taxon>Candidatus Daviesiibacteriota</taxon>
    </lineage>
</organism>
<gene>
    <name evidence="3" type="ORF">UU67_C0060G0004</name>
</gene>
<name>A0A0G0WIR3_9BACT</name>
<dbReference type="AlphaFoldDB" id="A0A0G0WIR3"/>